<reference evidence="4" key="2">
    <citation type="submission" date="2017-02" db="UniProtKB">
        <authorList>
            <consortium name="WormBaseParasite"/>
        </authorList>
    </citation>
    <scope>IDENTIFICATION</scope>
</reference>
<dbReference type="PANTHER" id="PTHR15036">
    <property type="entry name" value="PIKACHURIN-LIKE PROTEIN"/>
    <property type="match status" value="1"/>
</dbReference>
<dbReference type="PROSITE" id="PS50025">
    <property type="entry name" value="LAM_G_DOMAIN"/>
    <property type="match status" value="1"/>
</dbReference>
<sequence>LFATNDKHTDHIGLFLLNGRLLLSFDTGSGQTIISSNRSILNGAWHSVKASRRGSEGFLVVDEESAEAEVLAGTDSIDTQPPLYLGGIPNELASYARMIVPLNEKKFDTVAREHGVGECKSRTESGLYFGKEGGYAILKKEFQVYFIGFY</sequence>
<dbReference type="CDD" id="cd00110">
    <property type="entry name" value="LamG"/>
    <property type="match status" value="1"/>
</dbReference>
<dbReference type="AlphaFoldDB" id="A0A0K0D1J3"/>
<dbReference type="SMART" id="SM00282">
    <property type="entry name" value="LamG"/>
    <property type="match status" value="1"/>
</dbReference>
<dbReference type="Proteomes" id="UP000035642">
    <property type="component" value="Unassembled WGS sequence"/>
</dbReference>
<dbReference type="InterPro" id="IPR050372">
    <property type="entry name" value="Neurexin-related_CASP"/>
</dbReference>
<dbReference type="STRING" id="6313.A0A0K0D1J3"/>
<reference evidence="3" key="1">
    <citation type="submission" date="2012-09" db="EMBL/GenBank/DDBJ databases">
        <authorList>
            <person name="Martin A.A."/>
        </authorList>
    </citation>
    <scope>NUCLEOTIDE SEQUENCE</scope>
</reference>
<evidence type="ECO:0000256" key="1">
    <source>
        <dbReference type="PROSITE-ProRule" id="PRU00122"/>
    </source>
</evidence>
<keyword evidence="3" id="KW-1185">Reference proteome</keyword>
<evidence type="ECO:0000313" key="3">
    <source>
        <dbReference type="Proteomes" id="UP000035642"/>
    </source>
</evidence>
<dbReference type="PANTHER" id="PTHR15036:SF67">
    <property type="entry name" value="LAMININ SUBUNIT ALPHA-LIKE PROTEIN"/>
    <property type="match status" value="1"/>
</dbReference>
<evidence type="ECO:0000259" key="2">
    <source>
        <dbReference type="PROSITE" id="PS50025"/>
    </source>
</evidence>
<name>A0A0K0D1J3_ANGCA</name>
<dbReference type="InterPro" id="IPR001791">
    <property type="entry name" value="Laminin_G"/>
</dbReference>
<comment type="caution">
    <text evidence="1">Lacks conserved residue(s) required for the propagation of feature annotation.</text>
</comment>
<dbReference type="SUPFAM" id="SSF49899">
    <property type="entry name" value="Concanavalin A-like lectins/glucanases"/>
    <property type="match status" value="1"/>
</dbReference>
<proteinExistence type="predicted"/>
<protein>
    <submittedName>
        <fullName evidence="4">LAM_G_DOMAIN domain-containing protein</fullName>
    </submittedName>
</protein>
<dbReference type="Pfam" id="PF00054">
    <property type="entry name" value="Laminin_G_1"/>
    <property type="match status" value="1"/>
</dbReference>
<dbReference type="WBParaSite" id="ACAC_0000393801-mRNA-1">
    <property type="protein sequence ID" value="ACAC_0000393801-mRNA-1"/>
    <property type="gene ID" value="ACAC_0000393801"/>
</dbReference>
<evidence type="ECO:0000313" key="4">
    <source>
        <dbReference type="WBParaSite" id="ACAC_0000393801-mRNA-1"/>
    </source>
</evidence>
<feature type="domain" description="Laminin G" evidence="2">
    <location>
        <begin position="1"/>
        <end position="150"/>
    </location>
</feature>
<organism evidence="3 4">
    <name type="scientific">Angiostrongylus cantonensis</name>
    <name type="common">Rat lungworm</name>
    <dbReference type="NCBI Taxonomy" id="6313"/>
    <lineage>
        <taxon>Eukaryota</taxon>
        <taxon>Metazoa</taxon>
        <taxon>Ecdysozoa</taxon>
        <taxon>Nematoda</taxon>
        <taxon>Chromadorea</taxon>
        <taxon>Rhabditida</taxon>
        <taxon>Rhabditina</taxon>
        <taxon>Rhabditomorpha</taxon>
        <taxon>Strongyloidea</taxon>
        <taxon>Metastrongylidae</taxon>
        <taxon>Angiostrongylus</taxon>
    </lineage>
</organism>
<dbReference type="Gene3D" id="2.60.120.200">
    <property type="match status" value="2"/>
</dbReference>
<accession>A0A0K0D1J3</accession>
<dbReference type="InterPro" id="IPR013320">
    <property type="entry name" value="ConA-like_dom_sf"/>
</dbReference>